<reference evidence="2 3" key="1">
    <citation type="submission" date="2019-02" db="EMBL/GenBank/DDBJ databases">
        <title>Deep-cultivation of Planctomycetes and their phenomic and genomic characterization uncovers novel biology.</title>
        <authorList>
            <person name="Wiegand S."/>
            <person name="Jogler M."/>
            <person name="Boedeker C."/>
            <person name="Pinto D."/>
            <person name="Vollmers J."/>
            <person name="Rivas-Marin E."/>
            <person name="Kohn T."/>
            <person name="Peeters S.H."/>
            <person name="Heuer A."/>
            <person name="Rast P."/>
            <person name="Oberbeckmann S."/>
            <person name="Bunk B."/>
            <person name="Jeske O."/>
            <person name="Meyerdierks A."/>
            <person name="Storesund J.E."/>
            <person name="Kallscheuer N."/>
            <person name="Luecker S."/>
            <person name="Lage O.M."/>
            <person name="Pohl T."/>
            <person name="Merkel B.J."/>
            <person name="Hornburger P."/>
            <person name="Mueller R.-W."/>
            <person name="Bruemmer F."/>
            <person name="Labrenz M."/>
            <person name="Spormann A.M."/>
            <person name="Op Den Camp H."/>
            <person name="Overmann J."/>
            <person name="Amann R."/>
            <person name="Jetten M.S.M."/>
            <person name="Mascher T."/>
            <person name="Medema M.H."/>
            <person name="Devos D.P."/>
            <person name="Kaster A.-K."/>
            <person name="Ovreas L."/>
            <person name="Rohde M."/>
            <person name="Galperin M.Y."/>
            <person name="Jogler C."/>
        </authorList>
    </citation>
    <scope>NUCLEOTIDE SEQUENCE [LARGE SCALE GENOMIC DNA]</scope>
    <source>
        <strain evidence="2 3">Q31b</strain>
    </source>
</reference>
<dbReference type="AlphaFoldDB" id="A0A5C6DKK6"/>
<keyword evidence="1" id="KW-0472">Membrane</keyword>
<keyword evidence="1" id="KW-1133">Transmembrane helix</keyword>
<proteinExistence type="predicted"/>
<organism evidence="2 3">
    <name type="scientific">Novipirellula aureliae</name>
    <dbReference type="NCBI Taxonomy" id="2527966"/>
    <lineage>
        <taxon>Bacteria</taxon>
        <taxon>Pseudomonadati</taxon>
        <taxon>Planctomycetota</taxon>
        <taxon>Planctomycetia</taxon>
        <taxon>Pirellulales</taxon>
        <taxon>Pirellulaceae</taxon>
        <taxon>Novipirellula</taxon>
    </lineage>
</organism>
<evidence type="ECO:0000313" key="2">
    <source>
        <dbReference type="EMBL" id="TWU37903.1"/>
    </source>
</evidence>
<keyword evidence="1" id="KW-0812">Transmembrane</keyword>
<keyword evidence="3" id="KW-1185">Reference proteome</keyword>
<comment type="caution">
    <text evidence="2">The sequence shown here is derived from an EMBL/GenBank/DDBJ whole genome shotgun (WGS) entry which is preliminary data.</text>
</comment>
<feature type="transmembrane region" description="Helical" evidence="1">
    <location>
        <begin position="43"/>
        <end position="66"/>
    </location>
</feature>
<evidence type="ECO:0000313" key="3">
    <source>
        <dbReference type="Proteomes" id="UP000315471"/>
    </source>
</evidence>
<evidence type="ECO:0000256" key="1">
    <source>
        <dbReference type="SAM" id="Phobius"/>
    </source>
</evidence>
<feature type="transmembrane region" description="Helical" evidence="1">
    <location>
        <begin position="7"/>
        <end position="31"/>
    </location>
</feature>
<accession>A0A5C6DKK6</accession>
<name>A0A5C6DKK6_9BACT</name>
<protein>
    <submittedName>
        <fullName evidence="2">Uncharacterized protein</fullName>
    </submittedName>
</protein>
<dbReference type="EMBL" id="SJPY01000007">
    <property type="protein sequence ID" value="TWU37903.1"/>
    <property type="molecule type" value="Genomic_DNA"/>
</dbReference>
<dbReference type="Proteomes" id="UP000315471">
    <property type="component" value="Unassembled WGS sequence"/>
</dbReference>
<gene>
    <name evidence="2" type="ORF">Q31b_46920</name>
</gene>
<sequence>MLFYCDAIAVLFIAKMMSGRILLGLLLHYWASSVMKSGRVDRLGGIAEYACDIYLDCVFFLLRFLLRRR</sequence>